<dbReference type="EMBL" id="CP012154">
    <property type="protein sequence ID" value="AKS42613.1"/>
    <property type="molecule type" value="Genomic_DNA"/>
</dbReference>
<evidence type="ECO:0000256" key="2">
    <source>
        <dbReference type="ARBA" id="ARBA00023015"/>
    </source>
</evidence>
<dbReference type="STRING" id="1579979.WM2015_2250"/>
<dbReference type="Pfam" id="PF02357">
    <property type="entry name" value="NusG"/>
    <property type="match status" value="1"/>
</dbReference>
<accession>A0A0K0XY51</accession>
<dbReference type="GO" id="GO:0006354">
    <property type="term" value="P:DNA-templated transcription elongation"/>
    <property type="evidence" value="ECO:0007669"/>
    <property type="project" value="InterPro"/>
</dbReference>
<proteinExistence type="predicted"/>
<keyword evidence="5" id="KW-1185">Reference proteome</keyword>
<evidence type="ECO:0000313" key="4">
    <source>
        <dbReference type="EMBL" id="AKS42613.1"/>
    </source>
</evidence>
<dbReference type="SUPFAM" id="SSF50104">
    <property type="entry name" value="Translation proteins SH3-like domain"/>
    <property type="match status" value="1"/>
</dbReference>
<organism evidence="4 5">
    <name type="scientific">Wenzhouxiangella marina</name>
    <dbReference type="NCBI Taxonomy" id="1579979"/>
    <lineage>
        <taxon>Bacteria</taxon>
        <taxon>Pseudomonadati</taxon>
        <taxon>Pseudomonadota</taxon>
        <taxon>Gammaproteobacteria</taxon>
        <taxon>Chromatiales</taxon>
        <taxon>Wenzhouxiangellaceae</taxon>
        <taxon>Wenzhouxiangella</taxon>
    </lineage>
</organism>
<dbReference type="InterPro" id="IPR036735">
    <property type="entry name" value="NGN_dom_sf"/>
</dbReference>
<evidence type="ECO:0000313" key="5">
    <source>
        <dbReference type="Proteomes" id="UP000066624"/>
    </source>
</evidence>
<dbReference type="AlphaFoldDB" id="A0A0K0XY51"/>
<dbReference type="Gene3D" id="3.30.70.940">
    <property type="entry name" value="NusG, N-terminal domain"/>
    <property type="match status" value="1"/>
</dbReference>
<reference evidence="5" key="1">
    <citation type="submission" date="2015-07" db="EMBL/GenBank/DDBJ databases">
        <authorList>
            <person name="Kim K.M."/>
        </authorList>
    </citation>
    <scope>NUCLEOTIDE SEQUENCE [LARGE SCALE GENOMIC DNA]</scope>
    <source>
        <strain evidence="5">KCTC 42284</strain>
    </source>
</reference>
<evidence type="ECO:0000256" key="3">
    <source>
        <dbReference type="ARBA" id="ARBA00023163"/>
    </source>
</evidence>
<dbReference type="InterPro" id="IPR006645">
    <property type="entry name" value="NGN-like_dom"/>
</dbReference>
<dbReference type="InterPro" id="IPR043425">
    <property type="entry name" value="NusG-like"/>
</dbReference>
<gene>
    <name evidence="4" type="ORF">WM2015_2250</name>
</gene>
<evidence type="ECO:0000256" key="1">
    <source>
        <dbReference type="ARBA" id="ARBA00022814"/>
    </source>
</evidence>
<name>A0A0K0XY51_9GAMM</name>
<dbReference type="OrthoDB" id="9790639at2"/>
<dbReference type="SUPFAM" id="SSF82679">
    <property type="entry name" value="N-utilization substance G protein NusG, N-terminal domain"/>
    <property type="match status" value="1"/>
</dbReference>
<dbReference type="RefSeq" id="WP_049726164.1">
    <property type="nucleotide sequence ID" value="NZ_CP012154.1"/>
</dbReference>
<dbReference type="GO" id="GO:0005829">
    <property type="term" value="C:cytosol"/>
    <property type="evidence" value="ECO:0007669"/>
    <property type="project" value="TreeGrafter"/>
</dbReference>
<dbReference type="SMART" id="SM00738">
    <property type="entry name" value="NGN"/>
    <property type="match status" value="1"/>
</dbReference>
<keyword evidence="3" id="KW-0804">Transcription</keyword>
<protein>
    <submittedName>
        <fullName evidence="4">Transcriptional regulator</fullName>
    </submittedName>
</protein>
<dbReference type="CDD" id="cd09892">
    <property type="entry name" value="NGN_SP_RfaH"/>
    <property type="match status" value="1"/>
</dbReference>
<sequence>MIDPTSHHQDRHWHAVFCKPRQDARAEEHLLNQGFEIFRPKTRVRRAQPGRRQVLHESMFPRYLFVRLHRGVDDWSTIRSTRGTVGLVRLGLQAPIVPDQVIESLRQRCDDQGVINLAGAIDYQPNELIEITEGPCAGYRALFQARTGDERVIVLLRLLHQERRVELDENSIRRA</sequence>
<keyword evidence="2" id="KW-0805">Transcription regulation</keyword>
<dbReference type="PANTHER" id="PTHR30265:SF7">
    <property type="entry name" value="TRANSCRIPTION ANTITERMINATION PROTEIN RFAH"/>
    <property type="match status" value="1"/>
</dbReference>
<keyword evidence="1" id="KW-0889">Transcription antitermination</keyword>
<dbReference type="InterPro" id="IPR008991">
    <property type="entry name" value="Translation_prot_SH3-like_sf"/>
</dbReference>
<dbReference type="Proteomes" id="UP000066624">
    <property type="component" value="Chromosome"/>
</dbReference>
<dbReference type="GO" id="GO:0031564">
    <property type="term" value="P:transcription antitermination"/>
    <property type="evidence" value="ECO:0007669"/>
    <property type="project" value="UniProtKB-KW"/>
</dbReference>
<dbReference type="PANTHER" id="PTHR30265">
    <property type="entry name" value="RHO-INTERACTING TRANSCRIPTION TERMINATION FACTOR NUSG"/>
    <property type="match status" value="1"/>
</dbReference>
<dbReference type="KEGG" id="wma:WM2015_2250"/>